<organism evidence="3 4">
    <name type="scientific">Patiria miniata</name>
    <name type="common">Bat star</name>
    <name type="synonym">Asterina miniata</name>
    <dbReference type="NCBI Taxonomy" id="46514"/>
    <lineage>
        <taxon>Eukaryota</taxon>
        <taxon>Metazoa</taxon>
        <taxon>Echinodermata</taxon>
        <taxon>Eleutherozoa</taxon>
        <taxon>Asterozoa</taxon>
        <taxon>Asteroidea</taxon>
        <taxon>Valvatacea</taxon>
        <taxon>Valvatida</taxon>
        <taxon>Asterinidae</taxon>
        <taxon>Patiria</taxon>
    </lineage>
</organism>
<keyword evidence="4" id="KW-1185">Reference proteome</keyword>
<proteinExistence type="predicted"/>
<dbReference type="Proteomes" id="UP000887568">
    <property type="component" value="Unplaced"/>
</dbReference>
<feature type="transmembrane region" description="Helical" evidence="2">
    <location>
        <begin position="96"/>
        <end position="116"/>
    </location>
</feature>
<dbReference type="EnsemblMetazoa" id="XM_038199137.1">
    <property type="protein sequence ID" value="XP_038055065.1"/>
    <property type="gene ID" value="LOC119727283"/>
</dbReference>
<dbReference type="AlphaFoldDB" id="A0A913ZUX5"/>
<dbReference type="InterPro" id="IPR050327">
    <property type="entry name" value="Proton-linked_MCT"/>
</dbReference>
<dbReference type="PANTHER" id="PTHR11360:SF303">
    <property type="entry name" value="MAJOR FACILITATOR SUPERFAMILY (MFS) PROFILE DOMAIN-CONTAINING PROTEIN"/>
    <property type="match status" value="1"/>
</dbReference>
<feature type="transmembrane region" description="Helical" evidence="2">
    <location>
        <begin position="350"/>
        <end position="371"/>
    </location>
</feature>
<accession>A0A913ZUX5</accession>
<dbReference type="RefSeq" id="XP_038055065.1">
    <property type="nucleotide sequence ID" value="XM_038199137.1"/>
</dbReference>
<dbReference type="Gene3D" id="1.20.1250.20">
    <property type="entry name" value="MFS general substrate transporter like domains"/>
    <property type="match status" value="1"/>
</dbReference>
<dbReference type="InterPro" id="IPR036259">
    <property type="entry name" value="MFS_trans_sf"/>
</dbReference>
<dbReference type="SUPFAM" id="SSF103473">
    <property type="entry name" value="MFS general substrate transporter"/>
    <property type="match status" value="1"/>
</dbReference>
<dbReference type="InterPro" id="IPR011701">
    <property type="entry name" value="MFS"/>
</dbReference>
<keyword evidence="2" id="KW-1133">Transmembrane helix</keyword>
<dbReference type="Pfam" id="PF07690">
    <property type="entry name" value="MFS_1"/>
    <property type="match status" value="1"/>
</dbReference>
<dbReference type="GO" id="GO:0008028">
    <property type="term" value="F:monocarboxylic acid transmembrane transporter activity"/>
    <property type="evidence" value="ECO:0007669"/>
    <property type="project" value="TreeGrafter"/>
</dbReference>
<feature type="transmembrane region" description="Helical" evidence="2">
    <location>
        <begin position="128"/>
        <end position="147"/>
    </location>
</feature>
<keyword evidence="2" id="KW-0812">Transmembrane</keyword>
<feature type="transmembrane region" description="Helical" evidence="2">
    <location>
        <begin position="159"/>
        <end position="180"/>
    </location>
</feature>
<sequence length="442" mass="47669">MNGAGSWWRSCSPVGLSSWVTSKRLVSSSFLSPTTWTASCGWWAGSQSGSTRARTAVGLLWELCVAYGGSRPVTVSGALLLTLGFILTSLSPNVPLMIIFIVAFAGFGAALVWFSCFSVMASYFKEKYQLAVGISMMATPIGLMVYGPMTQLLLDTYGWRATMLLLGGVSFHLVACALLVRRNPSSSSPDTEQYQEISVTDDEESKEEWGEGRYESITETSDDEGRANSDFHNSGVKECCQRFTAALDFAVLVNVRFLLQTAAHFTFSFSYSGYVVFMVSQGQISGLSVHQASFLPIALGIGNIIGRALPPLLQVIGVVPSMTCWAFFGSSLTGASMIANVSISPFIGQFAMTGLTGIGIGVLYQAIDVLLRFLSTDDRLVNLMGWQGVFVGVAGVLGGLTSGWIYEWTGSFSPSFYVYGGVTFLCILLFLADAVYAKRRSH</sequence>
<feature type="transmembrane region" description="Helical" evidence="2">
    <location>
        <begin position="383"/>
        <end position="405"/>
    </location>
</feature>
<feature type="compositionally biased region" description="Polar residues" evidence="1">
    <location>
        <begin position="183"/>
        <end position="198"/>
    </location>
</feature>
<dbReference type="PANTHER" id="PTHR11360">
    <property type="entry name" value="MONOCARBOXYLATE TRANSPORTER"/>
    <property type="match status" value="1"/>
</dbReference>
<reference evidence="3" key="1">
    <citation type="submission" date="2022-11" db="UniProtKB">
        <authorList>
            <consortium name="EnsemblMetazoa"/>
        </authorList>
    </citation>
    <scope>IDENTIFICATION</scope>
</reference>
<evidence type="ECO:0000313" key="4">
    <source>
        <dbReference type="Proteomes" id="UP000887568"/>
    </source>
</evidence>
<keyword evidence="2" id="KW-0472">Membrane</keyword>
<name>A0A913ZUX5_PATMI</name>
<dbReference type="OrthoDB" id="2213137at2759"/>
<feature type="region of interest" description="Disordered" evidence="1">
    <location>
        <begin position="183"/>
        <end position="228"/>
    </location>
</feature>
<dbReference type="OMA" id="ESKEEWG"/>
<dbReference type="GeneID" id="119727283"/>
<feature type="transmembrane region" description="Helical" evidence="2">
    <location>
        <begin position="417"/>
        <end position="436"/>
    </location>
</feature>
<feature type="transmembrane region" description="Helical" evidence="2">
    <location>
        <begin position="73"/>
        <end position="90"/>
    </location>
</feature>
<feature type="transmembrane region" description="Helical" evidence="2">
    <location>
        <begin position="315"/>
        <end position="338"/>
    </location>
</feature>
<protein>
    <submittedName>
        <fullName evidence="3">Uncharacterized protein</fullName>
    </submittedName>
</protein>
<evidence type="ECO:0000256" key="2">
    <source>
        <dbReference type="SAM" id="Phobius"/>
    </source>
</evidence>
<evidence type="ECO:0000313" key="3">
    <source>
        <dbReference type="EnsemblMetazoa" id="XP_038055065.1"/>
    </source>
</evidence>
<feature type="compositionally biased region" description="Basic and acidic residues" evidence="1">
    <location>
        <begin position="207"/>
        <end position="216"/>
    </location>
</feature>
<evidence type="ECO:0000256" key="1">
    <source>
        <dbReference type="SAM" id="MobiDB-lite"/>
    </source>
</evidence>